<dbReference type="Proteomes" id="UP000776164">
    <property type="component" value="Unassembled WGS sequence"/>
</dbReference>
<dbReference type="RefSeq" id="WP_205106543.1">
    <property type="nucleotide sequence ID" value="NZ_BAAAHT010000018.1"/>
</dbReference>
<accession>A0ABS2L188</accession>
<name>A0ABS2L188_9MICO</name>
<comment type="caution">
    <text evidence="4">The sequence shown here is derived from an EMBL/GenBank/DDBJ whole genome shotgun (WGS) entry which is preliminary data.</text>
</comment>
<dbReference type="InterPro" id="IPR000182">
    <property type="entry name" value="GNAT_dom"/>
</dbReference>
<evidence type="ECO:0000256" key="2">
    <source>
        <dbReference type="ARBA" id="ARBA00023315"/>
    </source>
</evidence>
<sequence length="164" mass="18091">MTSNDAHPFSFERVDYADPRAVSLRATMDEEMNARYSVDGEPIEALTLAALAVHPEDVRATVLVIDHDGTPIGHAVLRILRGDWEVKRVIVTGDQRGRGVGSALMLELENIARAEGAARLILQTGDRQPEAVALYEKIGYTPIPLYEPYATAIPFSLCFEKSLR</sequence>
<evidence type="ECO:0000313" key="4">
    <source>
        <dbReference type="EMBL" id="MBM7470850.1"/>
    </source>
</evidence>
<organism evidence="4 5">
    <name type="scientific">Subtercola frigoramans</name>
    <dbReference type="NCBI Taxonomy" id="120298"/>
    <lineage>
        <taxon>Bacteria</taxon>
        <taxon>Bacillati</taxon>
        <taxon>Actinomycetota</taxon>
        <taxon>Actinomycetes</taxon>
        <taxon>Micrococcales</taxon>
        <taxon>Microbacteriaceae</taxon>
        <taxon>Subtercola</taxon>
    </lineage>
</organism>
<protein>
    <submittedName>
        <fullName evidence="4">GNAT superfamily N-acetyltransferase</fullName>
    </submittedName>
</protein>
<dbReference type="SUPFAM" id="SSF55729">
    <property type="entry name" value="Acyl-CoA N-acyltransferases (Nat)"/>
    <property type="match status" value="1"/>
</dbReference>
<dbReference type="CDD" id="cd04301">
    <property type="entry name" value="NAT_SF"/>
    <property type="match status" value="1"/>
</dbReference>
<feature type="domain" description="N-acetyltransferase" evidence="3">
    <location>
        <begin position="22"/>
        <end position="164"/>
    </location>
</feature>
<keyword evidence="2" id="KW-0012">Acyltransferase</keyword>
<dbReference type="PROSITE" id="PS51186">
    <property type="entry name" value="GNAT"/>
    <property type="match status" value="1"/>
</dbReference>
<dbReference type="EMBL" id="JAFBBU010000001">
    <property type="protein sequence ID" value="MBM7470850.1"/>
    <property type="molecule type" value="Genomic_DNA"/>
</dbReference>
<dbReference type="PANTHER" id="PTHR43877">
    <property type="entry name" value="AMINOALKYLPHOSPHONATE N-ACETYLTRANSFERASE-RELATED-RELATED"/>
    <property type="match status" value="1"/>
</dbReference>
<dbReference type="PANTHER" id="PTHR43877:SF2">
    <property type="entry name" value="AMINOALKYLPHOSPHONATE N-ACETYLTRANSFERASE-RELATED"/>
    <property type="match status" value="1"/>
</dbReference>
<proteinExistence type="predicted"/>
<evidence type="ECO:0000313" key="5">
    <source>
        <dbReference type="Proteomes" id="UP000776164"/>
    </source>
</evidence>
<gene>
    <name evidence="4" type="ORF">JOE66_000484</name>
</gene>
<keyword evidence="5" id="KW-1185">Reference proteome</keyword>
<dbReference type="Pfam" id="PF00583">
    <property type="entry name" value="Acetyltransf_1"/>
    <property type="match status" value="1"/>
</dbReference>
<keyword evidence="1" id="KW-0808">Transferase</keyword>
<dbReference type="Gene3D" id="3.40.630.30">
    <property type="match status" value="1"/>
</dbReference>
<evidence type="ECO:0000256" key="1">
    <source>
        <dbReference type="ARBA" id="ARBA00022679"/>
    </source>
</evidence>
<reference evidence="4 5" key="1">
    <citation type="submission" date="2021-01" db="EMBL/GenBank/DDBJ databases">
        <title>Sequencing the genomes of 1000 actinobacteria strains.</title>
        <authorList>
            <person name="Klenk H.-P."/>
        </authorList>
    </citation>
    <scope>NUCLEOTIDE SEQUENCE [LARGE SCALE GENOMIC DNA]</scope>
    <source>
        <strain evidence="4 5">DSM 13057</strain>
    </source>
</reference>
<dbReference type="InterPro" id="IPR050832">
    <property type="entry name" value="Bact_Acetyltransf"/>
</dbReference>
<evidence type="ECO:0000259" key="3">
    <source>
        <dbReference type="PROSITE" id="PS51186"/>
    </source>
</evidence>
<dbReference type="InterPro" id="IPR016181">
    <property type="entry name" value="Acyl_CoA_acyltransferase"/>
</dbReference>